<name>A0ABU1K810_9FLAO</name>
<gene>
    <name evidence="1" type="ORF">GGR31_002430</name>
</gene>
<reference evidence="1 2" key="1">
    <citation type="submission" date="2023-07" db="EMBL/GenBank/DDBJ databases">
        <title>Genomic Encyclopedia of Type Strains, Phase IV (KMG-IV): sequencing the most valuable type-strain genomes for metagenomic binning, comparative biology and taxonomic classification.</title>
        <authorList>
            <person name="Goeker M."/>
        </authorList>
    </citation>
    <scope>NUCLEOTIDE SEQUENCE [LARGE SCALE GENOMIC DNA]</scope>
    <source>
        <strain evidence="1 2">DSM 102814</strain>
    </source>
</reference>
<dbReference type="EMBL" id="JAVDQA010000007">
    <property type="protein sequence ID" value="MDR6301760.1"/>
    <property type="molecule type" value="Genomic_DNA"/>
</dbReference>
<organism evidence="1 2">
    <name type="scientific">Mesonia maritima</name>
    <dbReference type="NCBI Taxonomy" id="1793873"/>
    <lineage>
        <taxon>Bacteria</taxon>
        <taxon>Pseudomonadati</taxon>
        <taxon>Bacteroidota</taxon>
        <taxon>Flavobacteriia</taxon>
        <taxon>Flavobacteriales</taxon>
        <taxon>Flavobacteriaceae</taxon>
        <taxon>Mesonia</taxon>
    </lineage>
</organism>
<evidence type="ECO:0000313" key="1">
    <source>
        <dbReference type="EMBL" id="MDR6301760.1"/>
    </source>
</evidence>
<comment type="caution">
    <text evidence="1">The sequence shown here is derived from an EMBL/GenBank/DDBJ whole genome shotgun (WGS) entry which is preliminary data.</text>
</comment>
<sequence length="63" mass="7476">MKYDSIVDRKKINPDTLKQRNGGFKYKTRLTEKDNIIRIDMNVENEYGKKKKGTLLETIRTNN</sequence>
<evidence type="ECO:0000313" key="2">
    <source>
        <dbReference type="Proteomes" id="UP001257659"/>
    </source>
</evidence>
<dbReference type="Proteomes" id="UP001257659">
    <property type="component" value="Unassembled WGS sequence"/>
</dbReference>
<keyword evidence="2" id="KW-1185">Reference proteome</keyword>
<dbReference type="RefSeq" id="WP_309729451.1">
    <property type="nucleotide sequence ID" value="NZ_JAVDQA010000007.1"/>
</dbReference>
<protein>
    <submittedName>
        <fullName evidence="1">Uncharacterized protein</fullName>
    </submittedName>
</protein>
<proteinExistence type="predicted"/>
<accession>A0ABU1K810</accession>